<feature type="compositionally biased region" description="Low complexity" evidence="1">
    <location>
        <begin position="11"/>
        <end position="22"/>
    </location>
</feature>
<accession>A0A7E5WU16</accession>
<evidence type="ECO:0000256" key="1">
    <source>
        <dbReference type="SAM" id="MobiDB-lite"/>
    </source>
</evidence>
<dbReference type="AlphaFoldDB" id="A0A7E5WU16"/>
<sequence length="145" mass="15869">MVISSSGVEGTQSRPRPPRVQTRPPPRSSPRLSAAPSRHNESPRSGRSPRQPPSASSDSEHDARSDKDAPGQRRSLRYSDVTRQFAARRRGVTSATSDTSGTPRPAARPGRPSRTSCTYKEASDSSDDFAPKKLTRSRKTIQSER</sequence>
<name>A0A7E5WU16_TRINI</name>
<evidence type="ECO:0000313" key="2">
    <source>
        <dbReference type="Proteomes" id="UP000322000"/>
    </source>
</evidence>
<reference evidence="3" key="1">
    <citation type="submission" date="2025-08" db="UniProtKB">
        <authorList>
            <consortium name="RefSeq"/>
        </authorList>
    </citation>
    <scope>IDENTIFICATION</scope>
</reference>
<dbReference type="InParanoid" id="A0A7E5WU16"/>
<feature type="region of interest" description="Disordered" evidence="1">
    <location>
        <begin position="1"/>
        <end position="145"/>
    </location>
</feature>
<feature type="compositionally biased region" description="Polar residues" evidence="1">
    <location>
        <begin position="1"/>
        <end position="10"/>
    </location>
</feature>
<evidence type="ECO:0000313" key="3">
    <source>
        <dbReference type="RefSeq" id="XP_026744330.1"/>
    </source>
</evidence>
<feature type="compositionally biased region" description="Low complexity" evidence="1">
    <location>
        <begin position="100"/>
        <end position="115"/>
    </location>
</feature>
<dbReference type="Proteomes" id="UP000322000">
    <property type="component" value="Chromosome 26"/>
</dbReference>
<keyword evidence="2" id="KW-1185">Reference proteome</keyword>
<protein>
    <submittedName>
        <fullName evidence="3">Uncharacterized protein LOC113505719</fullName>
    </submittedName>
</protein>
<dbReference type="GeneID" id="113505719"/>
<dbReference type="KEGG" id="tnl:113505719"/>
<feature type="compositionally biased region" description="Low complexity" evidence="1">
    <location>
        <begin position="45"/>
        <end position="57"/>
    </location>
</feature>
<feature type="compositionally biased region" description="Basic and acidic residues" evidence="1">
    <location>
        <begin position="58"/>
        <end position="71"/>
    </location>
</feature>
<organism evidence="2 3">
    <name type="scientific">Trichoplusia ni</name>
    <name type="common">Cabbage looper</name>
    <dbReference type="NCBI Taxonomy" id="7111"/>
    <lineage>
        <taxon>Eukaryota</taxon>
        <taxon>Metazoa</taxon>
        <taxon>Ecdysozoa</taxon>
        <taxon>Arthropoda</taxon>
        <taxon>Hexapoda</taxon>
        <taxon>Insecta</taxon>
        <taxon>Pterygota</taxon>
        <taxon>Neoptera</taxon>
        <taxon>Endopterygota</taxon>
        <taxon>Lepidoptera</taxon>
        <taxon>Glossata</taxon>
        <taxon>Ditrysia</taxon>
        <taxon>Noctuoidea</taxon>
        <taxon>Noctuidae</taxon>
        <taxon>Plusiinae</taxon>
        <taxon>Trichoplusia</taxon>
    </lineage>
</organism>
<gene>
    <name evidence="3" type="primary">LOC113505719</name>
</gene>
<proteinExistence type="predicted"/>
<dbReference type="RefSeq" id="XP_026744330.1">
    <property type="nucleotide sequence ID" value="XM_026888529.1"/>
</dbReference>